<dbReference type="GO" id="GO:0016614">
    <property type="term" value="F:oxidoreductase activity, acting on CH-OH group of donors"/>
    <property type="evidence" value="ECO:0007669"/>
    <property type="project" value="InterPro"/>
</dbReference>
<dbReference type="AlphaFoldDB" id="A0A7R9BZ98"/>
<keyword evidence="4" id="KW-1185">Reference proteome</keyword>
<dbReference type="PROSITE" id="PS00624">
    <property type="entry name" value="GMC_OXRED_2"/>
    <property type="match status" value="1"/>
</dbReference>
<gene>
    <name evidence="3" type="ORF">NMOB1V02_LOCUS11043</name>
</gene>
<dbReference type="InterPro" id="IPR000172">
    <property type="entry name" value="GMC_OxRdtase_N"/>
</dbReference>
<dbReference type="InterPro" id="IPR036188">
    <property type="entry name" value="FAD/NAD-bd_sf"/>
</dbReference>
<feature type="domain" description="Glucose-methanol-choline oxidoreductase N-terminal" evidence="2">
    <location>
        <begin position="164"/>
        <end position="178"/>
    </location>
</feature>
<dbReference type="PANTHER" id="PTHR11552:SF227">
    <property type="entry name" value="GLUCOSE DEHYDROGENASE [FAD, QUINONE]-LIKE PROTEIN"/>
    <property type="match status" value="1"/>
</dbReference>
<dbReference type="Gene3D" id="3.50.50.60">
    <property type="entry name" value="FAD/NAD(P)-binding domain"/>
    <property type="match status" value="1"/>
</dbReference>
<organism evidence="3">
    <name type="scientific">Notodromas monacha</name>
    <dbReference type="NCBI Taxonomy" id="399045"/>
    <lineage>
        <taxon>Eukaryota</taxon>
        <taxon>Metazoa</taxon>
        <taxon>Ecdysozoa</taxon>
        <taxon>Arthropoda</taxon>
        <taxon>Crustacea</taxon>
        <taxon>Oligostraca</taxon>
        <taxon>Ostracoda</taxon>
        <taxon>Podocopa</taxon>
        <taxon>Podocopida</taxon>
        <taxon>Cypridocopina</taxon>
        <taxon>Cypridoidea</taxon>
        <taxon>Cyprididae</taxon>
        <taxon>Notodromas</taxon>
    </lineage>
</organism>
<dbReference type="EMBL" id="OA887444">
    <property type="protein sequence ID" value="CAD7283427.1"/>
    <property type="molecule type" value="Genomic_DNA"/>
</dbReference>
<accession>A0A7R9BZ98</accession>
<proteinExistence type="inferred from homology"/>
<evidence type="ECO:0000259" key="2">
    <source>
        <dbReference type="PROSITE" id="PS00624"/>
    </source>
</evidence>
<feature type="non-terminal residue" evidence="3">
    <location>
        <position position="1"/>
    </location>
</feature>
<evidence type="ECO:0000256" key="1">
    <source>
        <dbReference type="ARBA" id="ARBA00010790"/>
    </source>
</evidence>
<evidence type="ECO:0000313" key="3">
    <source>
        <dbReference type="EMBL" id="CAD7283427.1"/>
    </source>
</evidence>
<dbReference type="Pfam" id="PF00732">
    <property type="entry name" value="GMC_oxred_N"/>
    <property type="match status" value="1"/>
</dbReference>
<name>A0A7R9BZ98_9CRUS</name>
<dbReference type="GO" id="GO:0050660">
    <property type="term" value="F:flavin adenine dinucleotide binding"/>
    <property type="evidence" value="ECO:0007669"/>
    <property type="project" value="InterPro"/>
</dbReference>
<evidence type="ECO:0000313" key="4">
    <source>
        <dbReference type="Proteomes" id="UP000678499"/>
    </source>
</evidence>
<sequence>MNAEPDEYHSTGGYLTVTESPYRTPVATAFLEAGVEMGYENRDVNSERQTGFVIPQGTIRRGSRCSAAKAFLRPARLRPNLHVTMRSFVHKHSAGRQNAVIACEHPEKQQQQQQQNREQLLHPAAAAAADVLINENKRAWAVKYEKYDEIHVVRARKEIILSGGALMSPHVLMHSGVGECSHLQEFGIYCHQNLKVGYNLQDHIGIGGLTFVIKKPVGIIQSRVENVPTIMKYALFGK</sequence>
<dbReference type="SUPFAM" id="SSF51905">
    <property type="entry name" value="FAD/NAD(P)-binding domain"/>
    <property type="match status" value="1"/>
</dbReference>
<reference evidence="3" key="1">
    <citation type="submission" date="2020-11" db="EMBL/GenBank/DDBJ databases">
        <authorList>
            <person name="Tran Van P."/>
        </authorList>
    </citation>
    <scope>NUCLEOTIDE SEQUENCE</scope>
</reference>
<dbReference type="PANTHER" id="PTHR11552">
    <property type="entry name" value="GLUCOSE-METHANOL-CHOLINE GMC OXIDOREDUCTASE"/>
    <property type="match status" value="1"/>
</dbReference>
<dbReference type="Proteomes" id="UP000678499">
    <property type="component" value="Unassembled WGS sequence"/>
</dbReference>
<dbReference type="InterPro" id="IPR012132">
    <property type="entry name" value="GMC_OxRdtase"/>
</dbReference>
<comment type="similarity">
    <text evidence="1">Belongs to the GMC oxidoreductase family.</text>
</comment>
<dbReference type="OrthoDB" id="269227at2759"/>
<protein>
    <recommendedName>
        <fullName evidence="2">Glucose-methanol-choline oxidoreductase N-terminal domain-containing protein</fullName>
    </recommendedName>
</protein>
<dbReference type="EMBL" id="CAJPEX010005407">
    <property type="protein sequence ID" value="CAG0923579.1"/>
    <property type="molecule type" value="Genomic_DNA"/>
</dbReference>